<evidence type="ECO:0008006" key="3">
    <source>
        <dbReference type="Google" id="ProtNLM"/>
    </source>
</evidence>
<dbReference type="Pfam" id="PF14520">
    <property type="entry name" value="HHH_5"/>
    <property type="match status" value="1"/>
</dbReference>
<dbReference type="SUPFAM" id="SSF47794">
    <property type="entry name" value="Rad51 N-terminal domain-like"/>
    <property type="match status" value="1"/>
</dbReference>
<dbReference type="Proteomes" id="UP001296873">
    <property type="component" value="Unassembled WGS sequence"/>
</dbReference>
<protein>
    <recommendedName>
        <fullName evidence="3">RNA polymerase alpha subunit C-terminal domain-containing protein</fullName>
    </recommendedName>
</protein>
<proteinExistence type="predicted"/>
<gene>
    <name evidence="1" type="ORF">CKO28_07365</name>
</gene>
<accession>A0ABS1DD56</accession>
<evidence type="ECO:0000313" key="2">
    <source>
        <dbReference type="Proteomes" id="UP001296873"/>
    </source>
</evidence>
<comment type="caution">
    <text evidence="1">The sequence shown here is derived from an EMBL/GenBank/DDBJ whole genome shotgun (WGS) entry which is preliminary data.</text>
</comment>
<reference evidence="1 2" key="1">
    <citation type="journal article" date="2020" name="Microorganisms">
        <title>Osmotic Adaptation and Compatible Solute Biosynthesis of Phototrophic Bacteria as Revealed from Genome Analyses.</title>
        <authorList>
            <person name="Imhoff J.F."/>
            <person name="Rahn T."/>
            <person name="Kunzel S."/>
            <person name="Keller A."/>
            <person name="Neulinger S.C."/>
        </authorList>
    </citation>
    <scope>NUCLEOTIDE SEQUENCE [LARGE SCALE GENOMIC DNA]</scope>
    <source>
        <strain evidence="1 2">DSM 9895</strain>
    </source>
</reference>
<dbReference type="RefSeq" id="WP_200340016.1">
    <property type="nucleotide sequence ID" value="NZ_NRRL01000013.1"/>
</dbReference>
<keyword evidence="2" id="KW-1185">Reference proteome</keyword>
<name>A0ABS1DD56_9PROT</name>
<dbReference type="EMBL" id="NRRL01000013">
    <property type="protein sequence ID" value="MBK1667851.1"/>
    <property type="molecule type" value="Genomic_DNA"/>
</dbReference>
<dbReference type="InterPro" id="IPR010995">
    <property type="entry name" value="DNA_repair_Rad51/TF_NusA_a-hlx"/>
</dbReference>
<evidence type="ECO:0000313" key="1">
    <source>
        <dbReference type="EMBL" id="MBK1667851.1"/>
    </source>
</evidence>
<organism evidence="1 2">
    <name type="scientific">Rhodovibrio sodomensis</name>
    <dbReference type="NCBI Taxonomy" id="1088"/>
    <lineage>
        <taxon>Bacteria</taxon>
        <taxon>Pseudomonadati</taxon>
        <taxon>Pseudomonadota</taxon>
        <taxon>Alphaproteobacteria</taxon>
        <taxon>Rhodospirillales</taxon>
        <taxon>Rhodovibrionaceae</taxon>
        <taxon>Rhodovibrio</taxon>
    </lineage>
</organism>
<dbReference type="Gene3D" id="1.10.150.20">
    <property type="entry name" value="5' to 3' exonuclease, C-terminal subdomain"/>
    <property type="match status" value="1"/>
</dbReference>
<sequence>MVTKIVDGLDSVIRAWRYHLAVPTTREEFRKLIRNGPEPINSDAVTPGGKGHNRPPLGLSLDGFDPFALFNAFWEVEYDKGPQKPYHALVDLLDIPEIDDKAAWSLYEHGITSVDDVRRCDPDKLARIPNVGEQTLAYLKTL</sequence>